<sequence length="184" mass="20450">MNLLATRLPPRQQIKAYSRFFQDIVAAEVFLSAGSSGVDCCDEVEEAVELVTPVTEEAHGLTSPETRSIKTLCQGKDDHTHPADAGLRDRARNWNFGVVSLSAWSLARDRRAATSQPGSSTAVGRARMRTDRRMEKEYGVHARHGHGELAVDVTGTGVRLFYYRRSLWERSVTTSSFSYLEASM</sequence>
<dbReference type="Proteomes" id="UP000241546">
    <property type="component" value="Unassembled WGS sequence"/>
</dbReference>
<proteinExistence type="predicted"/>
<organism evidence="1 2">
    <name type="scientific">Trichoderma citrinoviride</name>
    <dbReference type="NCBI Taxonomy" id="58853"/>
    <lineage>
        <taxon>Eukaryota</taxon>
        <taxon>Fungi</taxon>
        <taxon>Dikarya</taxon>
        <taxon>Ascomycota</taxon>
        <taxon>Pezizomycotina</taxon>
        <taxon>Sordariomycetes</taxon>
        <taxon>Hypocreomycetidae</taxon>
        <taxon>Hypocreales</taxon>
        <taxon>Hypocreaceae</taxon>
        <taxon>Trichoderma</taxon>
    </lineage>
</organism>
<evidence type="ECO:0000313" key="2">
    <source>
        <dbReference type="Proteomes" id="UP000241546"/>
    </source>
</evidence>
<dbReference type="GeneID" id="36604680"/>
<dbReference type="AlphaFoldDB" id="A0A2T4BK55"/>
<accession>A0A2T4BK55</accession>
<gene>
    <name evidence="1" type="ORF">BBK36DRAFT_1188103</name>
</gene>
<dbReference type="RefSeq" id="XP_024753013.1">
    <property type="nucleotide sequence ID" value="XM_024896562.1"/>
</dbReference>
<reference evidence="2" key="1">
    <citation type="submission" date="2016-07" db="EMBL/GenBank/DDBJ databases">
        <title>Multiple horizontal gene transfer events from other fungi enriched the ability of initially mycotrophic Trichoderma (Ascomycota) to feed on dead plant biomass.</title>
        <authorList>
            <consortium name="DOE Joint Genome Institute"/>
            <person name="Atanasova L."/>
            <person name="Chenthamara K."/>
            <person name="Zhang J."/>
            <person name="Grujic M."/>
            <person name="Henrissat B."/>
            <person name="Kuo A."/>
            <person name="Aerts A."/>
            <person name="Salamov A."/>
            <person name="Lipzen A."/>
            <person name="Labutti K."/>
            <person name="Barry K."/>
            <person name="Miao Y."/>
            <person name="Rahimi M.J."/>
            <person name="Shen Q."/>
            <person name="Grigoriev I.V."/>
            <person name="Kubicek C.P."/>
            <person name="Druzhinina I.S."/>
        </authorList>
    </citation>
    <scope>NUCLEOTIDE SEQUENCE [LARGE SCALE GENOMIC DNA]</scope>
    <source>
        <strain evidence="2">TUCIM 6016</strain>
    </source>
</reference>
<evidence type="ECO:0000313" key="1">
    <source>
        <dbReference type="EMBL" id="PTB69693.1"/>
    </source>
</evidence>
<name>A0A2T4BK55_9HYPO</name>
<keyword evidence="2" id="KW-1185">Reference proteome</keyword>
<dbReference type="EMBL" id="KZ680208">
    <property type="protein sequence ID" value="PTB69693.1"/>
    <property type="molecule type" value="Genomic_DNA"/>
</dbReference>
<protein>
    <submittedName>
        <fullName evidence="1">Uncharacterized protein</fullName>
    </submittedName>
</protein>